<feature type="domain" description="HTH bat-type" evidence="3">
    <location>
        <begin position="166"/>
        <end position="217"/>
    </location>
</feature>
<dbReference type="EMBL" id="ASGZ01000005">
    <property type="protein sequence ID" value="ESP89848.1"/>
    <property type="molecule type" value="Genomic_DNA"/>
</dbReference>
<dbReference type="Proteomes" id="UP000017840">
    <property type="component" value="Unassembled WGS sequence"/>
</dbReference>
<proteinExistence type="predicted"/>
<dbReference type="Pfam" id="PF04967">
    <property type="entry name" value="HTH_10"/>
    <property type="match status" value="1"/>
</dbReference>
<dbReference type="AlphaFoldDB" id="V4HJB9"/>
<dbReference type="PATRIC" id="fig|1324957.4.peg.543"/>
<keyword evidence="2" id="KW-0804">Transcription</keyword>
<protein>
    <submittedName>
        <fullName evidence="5">Bacterio-opsin activator-like protein</fullName>
    </submittedName>
</protein>
<evidence type="ECO:0000256" key="2">
    <source>
        <dbReference type="ARBA" id="ARBA00023163"/>
    </source>
</evidence>
<reference evidence="5 6" key="1">
    <citation type="journal article" date="2013" name="Genome Announc.">
        <title>Draft Genome Sequence of 'Candidatus Halobonum tyrrellensis' Strain G22, Isolated from the Hypersaline Waters of Lake Tyrrell, Australia.</title>
        <authorList>
            <person name="Ugalde J.A."/>
            <person name="Narasingarao P."/>
            <person name="Kuo S."/>
            <person name="Podell S."/>
            <person name="Allen E.E."/>
        </authorList>
    </citation>
    <scope>NUCLEOTIDE SEQUENCE [LARGE SCALE GENOMIC DNA]</scope>
    <source>
        <strain evidence="5 6">G22</strain>
    </source>
</reference>
<evidence type="ECO:0000313" key="5">
    <source>
        <dbReference type="EMBL" id="ESP89848.1"/>
    </source>
</evidence>
<dbReference type="PANTHER" id="PTHR34236:SF1">
    <property type="entry name" value="DIMETHYL SULFOXIDE REDUCTASE TRANSCRIPTIONAL ACTIVATOR"/>
    <property type="match status" value="1"/>
</dbReference>
<dbReference type="InterPro" id="IPR007050">
    <property type="entry name" value="HTH_bacterioopsin"/>
</dbReference>
<comment type="caution">
    <text evidence="5">The sequence shown here is derived from an EMBL/GenBank/DDBJ whole genome shotgun (WGS) entry which is preliminary data.</text>
</comment>
<evidence type="ECO:0000313" key="6">
    <source>
        <dbReference type="Proteomes" id="UP000017840"/>
    </source>
</evidence>
<name>V4HJB9_9EURY</name>
<sequence>MYPSDDERTHTMDDGVRVEVDVTDESVCRVVDESRQLSPITSVTRSATPGRDAVTVEFTTDTAADVGGANEVFSYDDRTVYRFTEAAESTSDCACTVVEDEGCPVHHLEAEEGVLTVAFFAPDLDAVRRIVSELQESFGGVSLRQLTRSDRSDDGGDPVFVDRAELTARQREVLDTAHRMGYFDHPKDANATDVSEALGINRSTFAEHLSAAQSKLLDSVLER</sequence>
<evidence type="ECO:0000259" key="3">
    <source>
        <dbReference type="Pfam" id="PF04967"/>
    </source>
</evidence>
<organism evidence="5 6">
    <name type="scientific">Candidatus Halobonum tyrrellensis G22</name>
    <dbReference type="NCBI Taxonomy" id="1324957"/>
    <lineage>
        <taxon>Archaea</taxon>
        <taxon>Methanobacteriati</taxon>
        <taxon>Methanobacteriota</taxon>
        <taxon>Stenosarchaea group</taxon>
        <taxon>Halobacteria</taxon>
        <taxon>Halobacteriales</taxon>
        <taxon>Haloferacaceae</taxon>
        <taxon>Candidatus Halobonum</taxon>
    </lineage>
</organism>
<keyword evidence="6" id="KW-1185">Reference proteome</keyword>
<dbReference type="eggNOG" id="arCOG02280">
    <property type="taxonomic scope" value="Archaea"/>
</dbReference>
<keyword evidence="1" id="KW-0805">Transcription regulation</keyword>
<dbReference type="InterPro" id="IPR056433">
    <property type="entry name" value="DmsR-like_N"/>
</dbReference>
<evidence type="ECO:0000259" key="4">
    <source>
        <dbReference type="Pfam" id="PF24277"/>
    </source>
</evidence>
<feature type="domain" description="DmsR-like N-terminal" evidence="4">
    <location>
        <begin position="12"/>
        <end position="149"/>
    </location>
</feature>
<accession>V4HJB9</accession>
<dbReference type="STRING" id="1324957.K933_02656"/>
<dbReference type="PANTHER" id="PTHR34236">
    <property type="entry name" value="DIMETHYL SULFOXIDE REDUCTASE TRANSCRIPTIONAL ACTIVATOR"/>
    <property type="match status" value="1"/>
</dbReference>
<dbReference type="Pfam" id="PF24277">
    <property type="entry name" value="DmsR_N"/>
    <property type="match status" value="1"/>
</dbReference>
<evidence type="ECO:0000256" key="1">
    <source>
        <dbReference type="ARBA" id="ARBA00023015"/>
    </source>
</evidence>
<gene>
    <name evidence="5" type="ORF">K933_02656</name>
</gene>